<dbReference type="PANTHER" id="PTHR11606:SF24">
    <property type="entry name" value="NAD-SPECIFIC GLUTAMATE DEHYDROGENASE"/>
    <property type="match status" value="1"/>
</dbReference>
<keyword evidence="6" id="KW-1185">Reference proteome</keyword>
<proteinExistence type="inferred from homology"/>
<dbReference type="PANTHER" id="PTHR11606">
    <property type="entry name" value="GLUTAMATE DEHYDROGENASE"/>
    <property type="match status" value="1"/>
</dbReference>
<reference evidence="6" key="1">
    <citation type="submission" date="2016-11" db="EMBL/GenBank/DDBJ databases">
        <authorList>
            <person name="Guldener U."/>
        </authorList>
    </citation>
    <scope>NUCLEOTIDE SEQUENCE [LARGE SCALE GENOMIC DNA]</scope>
</reference>
<dbReference type="EMBL" id="FQNF01000086">
    <property type="protein sequence ID" value="SGZ41204.1"/>
    <property type="molecule type" value="Genomic_DNA"/>
</dbReference>
<keyword evidence="3" id="KW-0520">NAD</keyword>
<dbReference type="Pfam" id="PF00208">
    <property type="entry name" value="ELFV_dehydrog"/>
    <property type="match status" value="1"/>
</dbReference>
<dbReference type="AlphaFoldDB" id="A0A1L0B5W0"/>
<dbReference type="Gene3D" id="3.40.50.720">
    <property type="entry name" value="NAD(P)-binding Rossmann-like Domain"/>
    <property type="match status" value="1"/>
</dbReference>
<dbReference type="InterPro" id="IPR006096">
    <property type="entry name" value="Glu/Leu/Phe/Val/Trp_DH_C"/>
</dbReference>
<dbReference type="VEuPathDB" id="FungiDB:HGUI_03404"/>
<evidence type="ECO:0000256" key="1">
    <source>
        <dbReference type="ARBA" id="ARBA00006382"/>
    </source>
</evidence>
<dbReference type="GO" id="GO:0006538">
    <property type="term" value="P:L-glutamate catabolic process"/>
    <property type="evidence" value="ECO:0007669"/>
    <property type="project" value="EnsemblFungi"/>
</dbReference>
<protein>
    <submittedName>
        <fullName evidence="5">Related to NAD-specific glutamate dehydrogenase</fullName>
    </submittedName>
</protein>
<feature type="domain" description="Glutamate/phenylalanine/leucine/valine/L-tryptophan dehydrogenase C-terminal" evidence="4">
    <location>
        <begin position="646"/>
        <end position="919"/>
    </location>
</feature>
<dbReference type="Pfam" id="PF23152">
    <property type="entry name" value="GDH_2nd"/>
    <property type="match status" value="1"/>
</dbReference>
<evidence type="ECO:0000259" key="4">
    <source>
        <dbReference type="SMART" id="SM00839"/>
    </source>
</evidence>
<organism evidence="5 6">
    <name type="scientific">Hanseniaspora guilliermondii</name>
    <dbReference type="NCBI Taxonomy" id="56406"/>
    <lineage>
        <taxon>Eukaryota</taxon>
        <taxon>Fungi</taxon>
        <taxon>Dikarya</taxon>
        <taxon>Ascomycota</taxon>
        <taxon>Saccharomycotina</taxon>
        <taxon>Saccharomycetes</taxon>
        <taxon>Saccharomycodales</taxon>
        <taxon>Saccharomycodaceae</taxon>
        <taxon>Hanseniaspora</taxon>
    </lineage>
</organism>
<evidence type="ECO:0000313" key="6">
    <source>
        <dbReference type="Proteomes" id="UP000183365"/>
    </source>
</evidence>
<evidence type="ECO:0000313" key="5">
    <source>
        <dbReference type="EMBL" id="SGZ41204.1"/>
    </source>
</evidence>
<dbReference type="SUPFAM" id="SSF51735">
    <property type="entry name" value="NAD(P)-binding Rossmann-fold domains"/>
    <property type="match status" value="1"/>
</dbReference>
<dbReference type="SUPFAM" id="SSF53223">
    <property type="entry name" value="Aminoacid dehydrogenase-like, N-terminal domain"/>
    <property type="match status" value="1"/>
</dbReference>
<dbReference type="Proteomes" id="UP000183365">
    <property type="component" value="Unassembled WGS sequence"/>
</dbReference>
<dbReference type="GO" id="GO:0004352">
    <property type="term" value="F:glutamate dehydrogenase (NAD+) activity"/>
    <property type="evidence" value="ECO:0007669"/>
    <property type="project" value="EnsemblFungi"/>
</dbReference>
<dbReference type="GO" id="GO:0005739">
    <property type="term" value="C:mitochondrion"/>
    <property type="evidence" value="ECO:0007669"/>
    <property type="project" value="TreeGrafter"/>
</dbReference>
<dbReference type="InterPro" id="IPR036291">
    <property type="entry name" value="NAD(P)-bd_dom_sf"/>
</dbReference>
<name>A0A1L0B5W0_9ASCO</name>
<dbReference type="OrthoDB" id="184415at2759"/>
<accession>A0A1L0B5W0</accession>
<sequence>MTTTPDISVLSISSVKDYQTKDASPSLDNDLIIDIIDKQGIIPDVILEQEFNDIVNIFNKSNDDFASFSKYFINKDNDEGLILLSKVINLIYLKKREIQLKSISDSSSSIINEVIQQGDLQIFITNQITNNSAIDKQYLDLGATNLKDFHIEVFTTSLENISIIVASTNPKDSIKSEFNSKIVDSINKSSSSLKKKSGPFLKFVTSAENHQEHRLIISYSKNSTTKFFQLFNQLLKFYDITFSKVHIESYSSDLLLLSFYFNREDNEHISDLMTTLNQILKETSLIYCLPLAHDAFAKKPSEDDEDKNFRLSPQESSYFNIASTFIYHFIDRLSFTNNGSDILAENKNASNSHIADILTSYQQILKQQCFSELLIENVLNKYKKLVVKLFKNFALKHYPKDQNQSGLNLTISYQRLVNGIEPFQDDLEFDEYLKSNVDDQSADYLILKSLKRFNDAVLKTNFFSNDKLAVSFRLDPSKIFDGNSLIFPEIPYGVFFVVGSHFRGFHIRFHDIARGGIRIVKSYNDASYEINKRAMLEENYNLAYTQQKKNKDIPESGSKGVILLKIGHTSERDSKIAFERYCDSIIDILDFGSDKYIDLLGKREILFFGPDENTATLCDFATEYAKSRGCSWWKSFLTGKSASLGGIPHDEYGMTSLSVRSFVENIYKQKGLFDKTLVKFQTGGPDGDLGSNEILLSSDNEVYAAIVDGSGTIVDAEGLDKDELKKLAKNRQTVDHFDKSKLSKSGFFVSIKDKNVKVPSPVTKTEVTIADGMVFRNKFHSEFLFQFIEKIDVFVPCGGRPASINLNNIDLYIDSKTGKSKIPVIVEGANLFITQDCRLKLEAAGCTLVKDSSANKGGVTSSSLEVLASLSLNDADFVERFVSNKDGFYDQYVKYIQQTISENARLEFEQLWKLSQSTGTPISILSDDLSKAINSLNDDLLESIDELFVSQAEFREHLLIEKIIPKVLFEISTESKENVLNNIPVNYQNAMISVYLASRYVYKYGTEVNMGKFLGFISELKN</sequence>
<dbReference type="SMART" id="SM00839">
    <property type="entry name" value="ELFV_dehydrog"/>
    <property type="match status" value="1"/>
</dbReference>
<dbReference type="InterPro" id="IPR046346">
    <property type="entry name" value="Aminoacid_DH-like_N_sf"/>
</dbReference>
<keyword evidence="2" id="KW-0560">Oxidoreductase</keyword>
<dbReference type="InterPro" id="IPR056365">
    <property type="entry name" value="NAD-GDH_2nd"/>
</dbReference>
<comment type="similarity">
    <text evidence="1">Belongs to the Glu/Leu/Phe/Val dehydrogenases family.</text>
</comment>
<evidence type="ECO:0000256" key="2">
    <source>
        <dbReference type="ARBA" id="ARBA00023002"/>
    </source>
</evidence>
<evidence type="ECO:0000256" key="3">
    <source>
        <dbReference type="ARBA" id="ARBA00023027"/>
    </source>
</evidence>
<dbReference type="GO" id="GO:0005829">
    <property type="term" value="C:cytosol"/>
    <property type="evidence" value="ECO:0007669"/>
    <property type="project" value="EnsemblFungi"/>
</dbReference>
<gene>
    <name evidence="5" type="ORF">HGUI_03404</name>
</gene>